<name>A0A4Y7I9M5_PAPSO</name>
<dbReference type="Gramene" id="RZC44530">
    <property type="protein sequence ID" value="RZC44530"/>
    <property type="gene ID" value="C5167_037486"/>
</dbReference>
<dbReference type="OMA" id="MAYRDNI"/>
<gene>
    <name evidence="2" type="ORF">C5167_037486</name>
</gene>
<sequence length="151" mass="16964">MSSMENRREFGKMDAVIVVVNALSSLEEDFVPHEEYLLQTLFCCLLFLLECPDNIVRFAEAGGVQSMIGIIQQEDFGYCHGSAIVALDKAVEAYQSAYEEFVNDDLAFDTAFHPFRDMAYRDNIGNAGESVESPKTAMEECIDSLEVMKCY</sequence>
<accession>A0A4Y7I9M5</accession>
<dbReference type="EMBL" id="CM010715">
    <property type="protein sequence ID" value="RZC44530.1"/>
    <property type="molecule type" value="Genomic_DNA"/>
</dbReference>
<dbReference type="InterPro" id="IPR013180">
    <property type="entry name" value="CTNNBL1_N"/>
</dbReference>
<dbReference type="Gene3D" id="1.25.10.10">
    <property type="entry name" value="Leucine-rich Repeat Variant"/>
    <property type="match status" value="1"/>
</dbReference>
<dbReference type="Proteomes" id="UP000316621">
    <property type="component" value="Chromosome 1"/>
</dbReference>
<dbReference type="InterPro" id="IPR011989">
    <property type="entry name" value="ARM-like"/>
</dbReference>
<dbReference type="AlphaFoldDB" id="A0A4Y7I9M5"/>
<evidence type="ECO:0000313" key="3">
    <source>
        <dbReference type="Proteomes" id="UP000316621"/>
    </source>
</evidence>
<dbReference type="Pfam" id="PF08216">
    <property type="entry name" value="CTNNBL"/>
    <property type="match status" value="1"/>
</dbReference>
<evidence type="ECO:0000259" key="1">
    <source>
        <dbReference type="Pfam" id="PF08216"/>
    </source>
</evidence>
<protein>
    <recommendedName>
        <fullName evidence="1">Beta-catenin-like protein 1 N-terminal domain-containing protein</fullName>
    </recommendedName>
</protein>
<keyword evidence="3" id="KW-1185">Reference proteome</keyword>
<feature type="domain" description="Beta-catenin-like protein 1 N-terminal" evidence="1">
    <location>
        <begin position="2"/>
        <end position="117"/>
    </location>
</feature>
<organism evidence="2 3">
    <name type="scientific">Papaver somniferum</name>
    <name type="common">Opium poppy</name>
    <dbReference type="NCBI Taxonomy" id="3469"/>
    <lineage>
        <taxon>Eukaryota</taxon>
        <taxon>Viridiplantae</taxon>
        <taxon>Streptophyta</taxon>
        <taxon>Embryophyta</taxon>
        <taxon>Tracheophyta</taxon>
        <taxon>Spermatophyta</taxon>
        <taxon>Magnoliopsida</taxon>
        <taxon>Ranunculales</taxon>
        <taxon>Papaveraceae</taxon>
        <taxon>Papaveroideae</taxon>
        <taxon>Papaver</taxon>
    </lineage>
</organism>
<reference evidence="2 3" key="1">
    <citation type="journal article" date="2018" name="Science">
        <title>The opium poppy genome and morphinan production.</title>
        <authorList>
            <person name="Guo L."/>
            <person name="Winzer T."/>
            <person name="Yang X."/>
            <person name="Li Y."/>
            <person name="Ning Z."/>
            <person name="He Z."/>
            <person name="Teodor R."/>
            <person name="Lu Y."/>
            <person name="Bowser T.A."/>
            <person name="Graham I.A."/>
            <person name="Ye K."/>
        </authorList>
    </citation>
    <scope>NUCLEOTIDE SEQUENCE [LARGE SCALE GENOMIC DNA]</scope>
    <source>
        <strain evidence="3">cv. HN1</strain>
        <tissue evidence="2">Leaves</tissue>
    </source>
</reference>
<dbReference type="STRING" id="3469.A0A4Y7I9M5"/>
<evidence type="ECO:0000313" key="2">
    <source>
        <dbReference type="EMBL" id="RZC44530.1"/>
    </source>
</evidence>
<proteinExistence type="predicted"/>